<keyword evidence="4" id="KW-0479">Metal-binding</keyword>
<proteinExistence type="inferred from homology"/>
<feature type="compositionally biased region" description="Low complexity" evidence="10">
    <location>
        <begin position="333"/>
        <end position="391"/>
    </location>
</feature>
<dbReference type="InterPro" id="IPR019786">
    <property type="entry name" value="Zinc_finger_PHD-type_CS"/>
</dbReference>
<dbReference type="GO" id="GO:0032039">
    <property type="term" value="C:integrator complex"/>
    <property type="evidence" value="ECO:0007669"/>
    <property type="project" value="UniProtKB-ARBA"/>
</dbReference>
<feature type="compositionally biased region" description="Basic and acidic residues" evidence="10">
    <location>
        <begin position="118"/>
        <end position="140"/>
    </location>
</feature>
<accession>A0A6P4Z6W8</accession>
<feature type="compositionally biased region" description="Basic and acidic residues" evidence="10">
    <location>
        <begin position="71"/>
        <end position="83"/>
    </location>
</feature>
<dbReference type="PROSITE" id="PS50016">
    <property type="entry name" value="ZF_PHD_2"/>
    <property type="match status" value="1"/>
</dbReference>
<dbReference type="PANTHER" id="PTHR13415">
    <property type="entry name" value="NUCLEAR FACTOR-RELATED"/>
    <property type="match status" value="1"/>
</dbReference>
<evidence type="ECO:0000313" key="12">
    <source>
        <dbReference type="Proteomes" id="UP000515135"/>
    </source>
</evidence>
<feature type="compositionally biased region" description="Polar residues" evidence="10">
    <location>
        <begin position="61"/>
        <end position="70"/>
    </location>
</feature>
<keyword evidence="7" id="KW-0539">Nucleus</keyword>
<evidence type="ECO:0000256" key="9">
    <source>
        <dbReference type="PROSITE-ProRule" id="PRU00146"/>
    </source>
</evidence>
<name>A0A6P4Z6W8_BRABE</name>
<dbReference type="SMART" id="SM00249">
    <property type="entry name" value="PHD"/>
    <property type="match status" value="1"/>
</dbReference>
<dbReference type="Gene3D" id="3.30.40.10">
    <property type="entry name" value="Zinc/RING finger domain, C3HC4 (zinc finger)"/>
    <property type="match status" value="1"/>
</dbReference>
<dbReference type="InterPro" id="IPR013083">
    <property type="entry name" value="Znf_RING/FYVE/PHD"/>
</dbReference>
<dbReference type="SUPFAM" id="SSF57903">
    <property type="entry name" value="FYVE/PHD zinc finger"/>
    <property type="match status" value="1"/>
</dbReference>
<dbReference type="GeneID" id="109470742"/>
<dbReference type="PROSITE" id="PS01359">
    <property type="entry name" value="ZF_PHD_1"/>
    <property type="match status" value="1"/>
</dbReference>
<keyword evidence="12" id="KW-1185">Reference proteome</keyword>
<comment type="similarity">
    <text evidence="2">Belongs to the Integrator subunit 12 family.</text>
</comment>
<protein>
    <recommendedName>
        <fullName evidence="3">Integrator complex subunit 12</fullName>
    </recommendedName>
</protein>
<dbReference type="FunFam" id="3.30.40.10:FF:000101">
    <property type="entry name" value="Integrator complex subunit 12"/>
    <property type="match status" value="1"/>
</dbReference>
<dbReference type="GO" id="GO:0160240">
    <property type="term" value="P:RNA polymerase II transcription initiation surveillance"/>
    <property type="evidence" value="ECO:0007669"/>
    <property type="project" value="UniProtKB-ARBA"/>
</dbReference>
<dbReference type="GO" id="GO:0034472">
    <property type="term" value="P:snRNA 3'-end processing"/>
    <property type="evidence" value="ECO:0007669"/>
    <property type="project" value="TreeGrafter"/>
</dbReference>
<evidence type="ECO:0000256" key="1">
    <source>
        <dbReference type="ARBA" id="ARBA00004123"/>
    </source>
</evidence>
<comment type="subunit">
    <text evidence="8">Component of the Integrator complex, composed of core subunits INTS1, INTS2, INTS3, INTS4, INTS5, INTS6, INTS7, INTS8, INTS9/RC74, INTS10, INTS11/CPSF3L, INTS12, INTS13, INTS14 and INTS15. The core complex associates with protein phosphatase 2A subunits PPP2CA and PPP2R1A, to form the Integrator-PP2A (INTAC) complex.</text>
</comment>
<feature type="compositionally biased region" description="Acidic residues" evidence="10">
    <location>
        <begin position="169"/>
        <end position="180"/>
    </location>
</feature>
<dbReference type="KEGG" id="bbel:109470742"/>
<feature type="compositionally biased region" description="Polar residues" evidence="10">
    <location>
        <begin position="37"/>
        <end position="49"/>
    </location>
</feature>
<feature type="compositionally biased region" description="Basic residues" evidence="10">
    <location>
        <begin position="449"/>
        <end position="467"/>
    </location>
</feature>
<feature type="region of interest" description="Disordered" evidence="10">
    <location>
        <begin position="333"/>
        <end position="467"/>
    </location>
</feature>
<evidence type="ECO:0000256" key="4">
    <source>
        <dbReference type="ARBA" id="ARBA00022723"/>
    </source>
</evidence>
<feature type="domain" description="PHD-type" evidence="11">
    <location>
        <begin position="190"/>
        <end position="246"/>
    </location>
</feature>
<feature type="region of interest" description="Disordered" evidence="10">
    <location>
        <begin position="37"/>
        <end position="180"/>
    </location>
</feature>
<dbReference type="AlphaFoldDB" id="A0A6P4Z6W8"/>
<dbReference type="InterPro" id="IPR019787">
    <property type="entry name" value="Znf_PHD-finger"/>
</dbReference>
<evidence type="ECO:0000256" key="2">
    <source>
        <dbReference type="ARBA" id="ARBA00006009"/>
    </source>
</evidence>
<dbReference type="OrthoDB" id="5846437at2759"/>
<dbReference type="GO" id="GO:0160232">
    <property type="term" value="C:INTAC complex"/>
    <property type="evidence" value="ECO:0007669"/>
    <property type="project" value="UniProtKB-ARBA"/>
</dbReference>
<evidence type="ECO:0000256" key="10">
    <source>
        <dbReference type="SAM" id="MobiDB-lite"/>
    </source>
</evidence>
<sequence>MATFELDPVFVKALGYLRSKSKDSTEKLKALVDAALNKSSPSLATSSVITGKLDKVEDSPSADTVGQGKTQVEEKAQDVEGRKGSPHGQMNRLMVPGQKERRSPSLSGSGAGRSTPDPPKKQPDKRSLEKLKQDLTDLNKEHKKPKLEKPDPPTVREGSPPVLKKEQSSDEEEGEEGMETSADEFAEEMGLVCVICRQMNVTPGNQLVECAECHNLYHQDCHRPPVTDSDVNDPRKVWYCQRCTRTIRKMNKIQALPPLKASKAQKSKPTSTISSSREKDQASVKPKTPDLSTMQLFKRSETSSMTSSSTLSSAGSGSQLTGLASWAANISGKSSLPKTPTTTKAPAGPFSSAKPAAAAAGKQGLAAMKAAVTSKSSSSGSSSKFLSSGSSGSTGSGMAKLGGGSGKPPSVSSSSVKPSGSGAAKPGGNGGRMLQLPTSQSQDANKRLQMMKKKAAAKMQQKKQSRF</sequence>
<dbReference type="InterPro" id="IPR051776">
    <property type="entry name" value="Integrator_subunit_12"/>
</dbReference>
<dbReference type="InterPro" id="IPR001965">
    <property type="entry name" value="Znf_PHD"/>
</dbReference>
<keyword evidence="5 9" id="KW-0863">Zinc-finger</keyword>
<dbReference type="Proteomes" id="UP000515135">
    <property type="component" value="Unplaced"/>
</dbReference>
<dbReference type="Pfam" id="PF00628">
    <property type="entry name" value="PHD"/>
    <property type="match status" value="1"/>
</dbReference>
<feature type="compositionally biased region" description="Low complexity" evidence="10">
    <location>
        <begin position="302"/>
        <end position="318"/>
    </location>
</feature>
<gene>
    <name evidence="13" type="primary">LOC109470742</name>
</gene>
<evidence type="ECO:0000259" key="11">
    <source>
        <dbReference type="PROSITE" id="PS50016"/>
    </source>
</evidence>
<reference evidence="13" key="1">
    <citation type="submission" date="2025-08" db="UniProtKB">
        <authorList>
            <consortium name="RefSeq"/>
        </authorList>
    </citation>
    <scope>IDENTIFICATION</scope>
    <source>
        <tissue evidence="13">Gonad</tissue>
    </source>
</reference>
<evidence type="ECO:0000256" key="6">
    <source>
        <dbReference type="ARBA" id="ARBA00022833"/>
    </source>
</evidence>
<evidence type="ECO:0000256" key="3">
    <source>
        <dbReference type="ARBA" id="ARBA00016814"/>
    </source>
</evidence>
<feature type="region of interest" description="Disordered" evidence="10">
    <location>
        <begin position="254"/>
        <end position="318"/>
    </location>
</feature>
<evidence type="ECO:0000313" key="13">
    <source>
        <dbReference type="RefSeq" id="XP_019625366.1"/>
    </source>
</evidence>
<dbReference type="PANTHER" id="PTHR13415:SF2">
    <property type="entry name" value="INTEGRATOR COMPLEX SUBUNIT 12"/>
    <property type="match status" value="1"/>
</dbReference>
<comment type="subcellular location">
    <subcellularLocation>
        <location evidence="1">Nucleus</location>
    </subcellularLocation>
</comment>
<evidence type="ECO:0000256" key="5">
    <source>
        <dbReference type="ARBA" id="ARBA00022771"/>
    </source>
</evidence>
<feature type="compositionally biased region" description="Low complexity" evidence="10">
    <location>
        <begin position="407"/>
        <end position="424"/>
    </location>
</feature>
<dbReference type="InterPro" id="IPR011011">
    <property type="entry name" value="Znf_FYVE_PHD"/>
</dbReference>
<dbReference type="InterPro" id="IPR039054">
    <property type="entry name" value="Int12_PHD"/>
</dbReference>
<dbReference type="GO" id="GO:0008270">
    <property type="term" value="F:zinc ion binding"/>
    <property type="evidence" value="ECO:0007669"/>
    <property type="project" value="UniProtKB-KW"/>
</dbReference>
<feature type="compositionally biased region" description="Gly residues" evidence="10">
    <location>
        <begin position="392"/>
        <end position="406"/>
    </location>
</feature>
<dbReference type="RefSeq" id="XP_019625366.1">
    <property type="nucleotide sequence ID" value="XM_019769807.1"/>
</dbReference>
<keyword evidence="6" id="KW-0862">Zinc</keyword>
<organism evidence="12 13">
    <name type="scientific">Branchiostoma belcheri</name>
    <name type="common">Amphioxus</name>
    <dbReference type="NCBI Taxonomy" id="7741"/>
    <lineage>
        <taxon>Eukaryota</taxon>
        <taxon>Metazoa</taxon>
        <taxon>Chordata</taxon>
        <taxon>Cephalochordata</taxon>
        <taxon>Leptocardii</taxon>
        <taxon>Amphioxiformes</taxon>
        <taxon>Branchiostomatidae</taxon>
        <taxon>Branchiostoma</taxon>
    </lineage>
</organism>
<dbReference type="CDD" id="cd15501">
    <property type="entry name" value="PHD_Int12"/>
    <property type="match status" value="1"/>
</dbReference>
<evidence type="ECO:0000256" key="7">
    <source>
        <dbReference type="ARBA" id="ARBA00023242"/>
    </source>
</evidence>
<evidence type="ECO:0000256" key="8">
    <source>
        <dbReference type="ARBA" id="ARBA00063548"/>
    </source>
</evidence>